<dbReference type="PANTHER" id="PTHR11820:SF100">
    <property type="entry name" value="FUMARYLACETOACETATE HYDROLASE FAMILY PROTEIN (AFU_ORTHOLOGUE AFUA_4G01490)"/>
    <property type="match status" value="1"/>
</dbReference>
<dbReference type="RefSeq" id="XP_018267471.1">
    <property type="nucleotide sequence ID" value="XM_018404817.1"/>
</dbReference>
<dbReference type="GeneID" id="28965157"/>
<evidence type="ECO:0000259" key="3">
    <source>
        <dbReference type="Pfam" id="PF01557"/>
    </source>
</evidence>
<comment type="similarity">
    <text evidence="1">Belongs to the FAH family.</text>
</comment>
<dbReference type="GO" id="GO:0006107">
    <property type="term" value="P:oxaloacetate metabolic process"/>
    <property type="evidence" value="ECO:0007669"/>
    <property type="project" value="UniProtKB-ARBA"/>
</dbReference>
<dbReference type="OrthoDB" id="411064at2759"/>
<organism evidence="4">
    <name type="scientific">Kwoniella dejecticola CBS 10117</name>
    <dbReference type="NCBI Taxonomy" id="1296121"/>
    <lineage>
        <taxon>Eukaryota</taxon>
        <taxon>Fungi</taxon>
        <taxon>Dikarya</taxon>
        <taxon>Basidiomycota</taxon>
        <taxon>Agaricomycotina</taxon>
        <taxon>Tremellomycetes</taxon>
        <taxon>Tremellales</taxon>
        <taxon>Cryptococcaceae</taxon>
        <taxon>Kwoniella</taxon>
    </lineage>
</organism>
<protein>
    <recommendedName>
        <fullName evidence="3">Fumarylacetoacetase-like C-terminal domain-containing protein</fullName>
    </recommendedName>
</protein>
<evidence type="ECO:0000256" key="1">
    <source>
        <dbReference type="ARBA" id="ARBA00010211"/>
    </source>
</evidence>
<gene>
    <name evidence="4" type="ORF">I303_01458</name>
    <name evidence="5" type="ORF">I303_101449</name>
</gene>
<dbReference type="GO" id="GO:0050163">
    <property type="term" value="F:oxaloacetate tautomerase activity"/>
    <property type="evidence" value="ECO:0007669"/>
    <property type="project" value="UniProtKB-ARBA"/>
</dbReference>
<dbReference type="Proteomes" id="UP000078595">
    <property type="component" value="Chromosome 1"/>
</dbReference>
<accession>A0A1A6AHT6</accession>
<sequence>MSPVSWSRLIRFIPSGSSSPVYGEPVASDYTDIGALADVGKLEAKIVKTDGSGPLSETAVVTVEVVKVGSLLGPLSLDTCTDIKCIGLNYKKHIQEGGRSPPPLPQLFIKPVTSLGDYNEAVEIPKCAQEGEADYEAELVIVIGKDAKNVSKEDALDYVAGYTVGDDVSTRKWQRNPERVGGVPQWAFSKGFDKFAPLGPAIVSTKLIPDPSKLDIKLTVNGDLRQESPTSDLLFNVPFIISFLSQGTTLRRGTVIMTGTPSGVGCTGPEEKWRPLVDGDKVEVTISEIGTLRHTIKYE</sequence>
<keyword evidence="6" id="KW-1185">Reference proteome</keyword>
<dbReference type="EMBL" id="CP144530">
    <property type="protein sequence ID" value="WWC58904.1"/>
    <property type="molecule type" value="Genomic_DNA"/>
</dbReference>
<feature type="domain" description="Fumarylacetoacetase-like C-terminal" evidence="3">
    <location>
        <begin position="83"/>
        <end position="296"/>
    </location>
</feature>
<evidence type="ECO:0000313" key="5">
    <source>
        <dbReference type="EMBL" id="WWC58904.1"/>
    </source>
</evidence>
<dbReference type="KEGG" id="kdj:28965157"/>
<dbReference type="FunFam" id="3.90.850.10:FF:000002">
    <property type="entry name" value="2-hydroxyhepta-2,4-diene-1,7-dioate isomerase"/>
    <property type="match status" value="1"/>
</dbReference>
<dbReference type="Gene3D" id="3.90.850.10">
    <property type="entry name" value="Fumarylacetoacetase-like, C-terminal domain"/>
    <property type="match status" value="1"/>
</dbReference>
<dbReference type="EMBL" id="KI894027">
    <property type="protein sequence ID" value="OBR89629.1"/>
    <property type="molecule type" value="Genomic_DNA"/>
</dbReference>
<evidence type="ECO:0000256" key="2">
    <source>
        <dbReference type="ARBA" id="ARBA00022723"/>
    </source>
</evidence>
<dbReference type="PANTHER" id="PTHR11820">
    <property type="entry name" value="ACYLPYRUVASE"/>
    <property type="match status" value="1"/>
</dbReference>
<reference evidence="5" key="2">
    <citation type="submission" date="2013-07" db="EMBL/GenBank/DDBJ databases">
        <authorList>
            <consortium name="The Broad Institute Genome Sequencing Platform"/>
            <person name="Cuomo C."/>
            <person name="Litvintseva A."/>
            <person name="Chen Y."/>
            <person name="Heitman J."/>
            <person name="Sun S."/>
            <person name="Springer D."/>
            <person name="Dromer F."/>
            <person name="Young S.K."/>
            <person name="Zeng Q."/>
            <person name="Gargeya S."/>
            <person name="Fitzgerald M."/>
            <person name="Abouelleil A."/>
            <person name="Alvarado L."/>
            <person name="Berlin A.M."/>
            <person name="Chapman S.B."/>
            <person name="Dewar J."/>
            <person name="Goldberg J."/>
            <person name="Griggs A."/>
            <person name="Gujja S."/>
            <person name="Hansen M."/>
            <person name="Howarth C."/>
            <person name="Imamovic A."/>
            <person name="Larimer J."/>
            <person name="McCowan C."/>
            <person name="Murphy C."/>
            <person name="Pearson M."/>
            <person name="Priest M."/>
            <person name="Roberts A."/>
            <person name="Saif S."/>
            <person name="Shea T."/>
            <person name="Sykes S."/>
            <person name="Wortman J."/>
            <person name="Nusbaum C."/>
            <person name="Birren B."/>
        </authorList>
    </citation>
    <scope>NUCLEOTIDE SEQUENCE</scope>
    <source>
        <strain evidence="5">CBS 10117</strain>
    </source>
</reference>
<dbReference type="GO" id="GO:0046872">
    <property type="term" value="F:metal ion binding"/>
    <property type="evidence" value="ECO:0007669"/>
    <property type="project" value="UniProtKB-KW"/>
</dbReference>
<dbReference type="STRING" id="1296121.A0A1A6AHT6"/>
<proteinExistence type="inferred from homology"/>
<evidence type="ECO:0000313" key="4">
    <source>
        <dbReference type="EMBL" id="OBR89629.1"/>
    </source>
</evidence>
<dbReference type="Pfam" id="PF01557">
    <property type="entry name" value="FAA_hydrolase"/>
    <property type="match status" value="1"/>
</dbReference>
<evidence type="ECO:0000313" key="6">
    <source>
        <dbReference type="Proteomes" id="UP000078595"/>
    </source>
</evidence>
<dbReference type="InterPro" id="IPR036663">
    <property type="entry name" value="Fumarylacetoacetase_C_sf"/>
</dbReference>
<reference evidence="4" key="1">
    <citation type="submission" date="2013-07" db="EMBL/GenBank/DDBJ databases">
        <title>The Genome Sequence of Cryptococcus dejecticola CBS10117.</title>
        <authorList>
            <consortium name="The Broad Institute Genome Sequencing Platform"/>
            <person name="Cuomo C."/>
            <person name="Litvintseva A."/>
            <person name="Chen Y."/>
            <person name="Heitman J."/>
            <person name="Sun S."/>
            <person name="Springer D."/>
            <person name="Dromer F."/>
            <person name="Young S.K."/>
            <person name="Zeng Q."/>
            <person name="Gargeya S."/>
            <person name="Fitzgerald M."/>
            <person name="Abouelleil A."/>
            <person name="Alvarado L."/>
            <person name="Berlin A.M."/>
            <person name="Chapman S.B."/>
            <person name="Dewar J."/>
            <person name="Goldberg J."/>
            <person name="Griggs A."/>
            <person name="Gujja S."/>
            <person name="Hansen M."/>
            <person name="Howarth C."/>
            <person name="Imamovic A."/>
            <person name="Larimer J."/>
            <person name="McCowan C."/>
            <person name="Murphy C."/>
            <person name="Pearson M."/>
            <person name="Priest M."/>
            <person name="Roberts A."/>
            <person name="Saif S."/>
            <person name="Shea T."/>
            <person name="Sykes S."/>
            <person name="Wortman J."/>
            <person name="Nusbaum C."/>
            <person name="Birren B."/>
        </authorList>
    </citation>
    <scope>NUCLEOTIDE SEQUENCE [LARGE SCALE GENOMIC DNA]</scope>
    <source>
        <strain evidence="4">CBS 10117</strain>
    </source>
</reference>
<dbReference type="VEuPathDB" id="FungiDB:I303_01458"/>
<dbReference type="AlphaFoldDB" id="A0A1A6AHT6"/>
<dbReference type="InterPro" id="IPR011234">
    <property type="entry name" value="Fumarylacetoacetase-like_C"/>
</dbReference>
<reference evidence="5" key="3">
    <citation type="submission" date="2024-02" db="EMBL/GenBank/DDBJ databases">
        <title>Comparative genomics of Cryptococcus and Kwoniella reveals pathogenesis evolution and contrasting modes of karyotype evolution via chromosome fusion or intercentromeric recombination.</title>
        <authorList>
            <person name="Coelho M.A."/>
            <person name="David-Palma M."/>
            <person name="Shea T."/>
            <person name="Bowers K."/>
            <person name="McGinley-Smith S."/>
            <person name="Mohammad A.W."/>
            <person name="Gnirke A."/>
            <person name="Yurkov A.M."/>
            <person name="Nowrousian M."/>
            <person name="Sun S."/>
            <person name="Cuomo C.A."/>
            <person name="Heitman J."/>
        </authorList>
    </citation>
    <scope>NUCLEOTIDE SEQUENCE</scope>
    <source>
        <strain evidence="5">CBS 10117</strain>
    </source>
</reference>
<dbReference type="SUPFAM" id="SSF56529">
    <property type="entry name" value="FAH"/>
    <property type="match status" value="1"/>
</dbReference>
<keyword evidence="2" id="KW-0479">Metal-binding</keyword>
<name>A0A1A6AHT6_9TREE</name>